<organism evidence="1 2">
    <name type="scientific">Roseateles rivi</name>
    <dbReference type="NCBI Taxonomy" id="3299028"/>
    <lineage>
        <taxon>Bacteria</taxon>
        <taxon>Pseudomonadati</taxon>
        <taxon>Pseudomonadota</taxon>
        <taxon>Betaproteobacteria</taxon>
        <taxon>Burkholderiales</taxon>
        <taxon>Sphaerotilaceae</taxon>
        <taxon>Roseateles</taxon>
    </lineage>
</organism>
<protein>
    <submittedName>
        <fullName evidence="1">Uncharacterized protein</fullName>
    </submittedName>
</protein>
<keyword evidence="2" id="KW-1185">Reference proteome</keyword>
<name>A0ABW7FX19_9BURK</name>
<accession>A0ABW7FX19</accession>
<proteinExistence type="predicted"/>
<sequence>MVIESRYWREQLRLEISELKRKQSYRRWTEKQLVLYERKLMLVAFQVRSLLERPKVNDTARRTAMPVIRYKKVGDRPFTYTGSDWPEDCFDMDHPEKVQLSAIDVCNQLIHYYWMQTWSEGTKFSGMLVFSDYMRHKCAYEFRIDDLLGLFQAFSQDSSVIIESHSRWNEKKQDYVVFRAISPADA</sequence>
<evidence type="ECO:0000313" key="1">
    <source>
        <dbReference type="EMBL" id="MFG6448875.1"/>
    </source>
</evidence>
<evidence type="ECO:0000313" key="2">
    <source>
        <dbReference type="Proteomes" id="UP001606099"/>
    </source>
</evidence>
<comment type="caution">
    <text evidence="1">The sequence shown here is derived from an EMBL/GenBank/DDBJ whole genome shotgun (WGS) entry which is preliminary data.</text>
</comment>
<reference evidence="1 2" key="1">
    <citation type="submission" date="2024-08" db="EMBL/GenBank/DDBJ databases">
        <authorList>
            <person name="Lu H."/>
        </authorList>
    </citation>
    <scope>NUCLEOTIDE SEQUENCE [LARGE SCALE GENOMIC DNA]</scope>
    <source>
        <strain evidence="1 2">BYS180W</strain>
    </source>
</reference>
<dbReference type="Proteomes" id="UP001606099">
    <property type="component" value="Unassembled WGS sequence"/>
</dbReference>
<dbReference type="RefSeq" id="WP_394461528.1">
    <property type="nucleotide sequence ID" value="NZ_JBIGHZ010000004.1"/>
</dbReference>
<dbReference type="EMBL" id="JBIGHZ010000004">
    <property type="protein sequence ID" value="MFG6448875.1"/>
    <property type="molecule type" value="Genomic_DNA"/>
</dbReference>
<gene>
    <name evidence="1" type="ORF">ACG0Z6_11580</name>
</gene>